<protein>
    <recommendedName>
        <fullName evidence="2">UPF0301 protein DPM12_00690</fullName>
    </recommendedName>
</protein>
<proteinExistence type="inferred from homology"/>
<dbReference type="SUPFAM" id="SSF143456">
    <property type="entry name" value="VC0467-like"/>
    <property type="match status" value="1"/>
</dbReference>
<dbReference type="PANTHER" id="PTHR30327:SF1">
    <property type="entry name" value="UPF0301 PROTEIN YQGE"/>
    <property type="match status" value="1"/>
</dbReference>
<dbReference type="GO" id="GO:0005829">
    <property type="term" value="C:cytosol"/>
    <property type="evidence" value="ECO:0007669"/>
    <property type="project" value="TreeGrafter"/>
</dbReference>
<dbReference type="Pfam" id="PF02622">
    <property type="entry name" value="DUF179"/>
    <property type="match status" value="1"/>
</dbReference>
<evidence type="ECO:0000256" key="2">
    <source>
        <dbReference type="HAMAP-Rule" id="MF_00758"/>
    </source>
</evidence>
<gene>
    <name evidence="3" type="ORF">DPM12_00690</name>
</gene>
<accession>A0A329R1Y0</accession>
<dbReference type="EMBL" id="QMIG01000001">
    <property type="protein sequence ID" value="RAW18635.1"/>
    <property type="molecule type" value="Genomic_DNA"/>
</dbReference>
<dbReference type="AlphaFoldDB" id="A0A329R1Y0"/>
<reference evidence="3 4" key="1">
    <citation type="submission" date="2018-06" db="EMBL/GenBank/DDBJ databases">
        <title>Phytoactinopolyspora halophila sp. nov., a novel halophilic actinomycete isolated from a saline soil in China.</title>
        <authorList>
            <person name="Tang S.-K."/>
        </authorList>
    </citation>
    <scope>NUCLEOTIDE SEQUENCE [LARGE SCALE GENOMIC DNA]</scope>
    <source>
        <strain evidence="3 4">YIM 96934</strain>
    </source>
</reference>
<dbReference type="OrthoDB" id="9807486at2"/>
<dbReference type="Gene3D" id="3.40.1740.10">
    <property type="entry name" value="VC0467-like"/>
    <property type="match status" value="1"/>
</dbReference>
<comment type="caution">
    <text evidence="3">The sequence shown here is derived from an EMBL/GenBank/DDBJ whole genome shotgun (WGS) entry which is preliminary data.</text>
</comment>
<dbReference type="RefSeq" id="WP_112256244.1">
    <property type="nucleotide sequence ID" value="NZ_QMIG01000001.1"/>
</dbReference>
<organism evidence="3 4">
    <name type="scientific">Phytoactinopolyspora halophila</name>
    <dbReference type="NCBI Taxonomy" id="1981511"/>
    <lineage>
        <taxon>Bacteria</taxon>
        <taxon>Bacillati</taxon>
        <taxon>Actinomycetota</taxon>
        <taxon>Actinomycetes</taxon>
        <taxon>Jiangellales</taxon>
        <taxon>Jiangellaceae</taxon>
        <taxon>Phytoactinopolyspora</taxon>
    </lineage>
</organism>
<dbReference type="InterPro" id="IPR003774">
    <property type="entry name" value="AlgH-like"/>
</dbReference>
<dbReference type="HAMAP" id="MF_00758">
    <property type="entry name" value="UPF0301"/>
    <property type="match status" value="1"/>
</dbReference>
<dbReference type="PANTHER" id="PTHR30327">
    <property type="entry name" value="UNCHARACTERIZED PROTEIN YQGE"/>
    <property type="match status" value="1"/>
</dbReference>
<name>A0A329R1Y0_9ACTN</name>
<keyword evidence="4" id="KW-1185">Reference proteome</keyword>
<dbReference type="Proteomes" id="UP000250462">
    <property type="component" value="Unassembled WGS sequence"/>
</dbReference>
<evidence type="ECO:0000313" key="3">
    <source>
        <dbReference type="EMBL" id="RAW18635.1"/>
    </source>
</evidence>
<sequence>MPVSLVGHLLVATPLLRESAFDRAVILMLSHDDDGALGVVVNRPTDVPVDSMLPEWTHVASDPAVIFDGGPVSPESALALVFVDAESEPLGVRRITPQVGLVDLDTPVEVVEQGVSGLRVFSGYAGWSPDQLESEIDEGSWYVLDAQPGDAFRADATELWRTVLHREGGDLALVSTFPEDPSLN</sequence>
<evidence type="ECO:0000256" key="1">
    <source>
        <dbReference type="ARBA" id="ARBA00009600"/>
    </source>
</evidence>
<evidence type="ECO:0000313" key="4">
    <source>
        <dbReference type="Proteomes" id="UP000250462"/>
    </source>
</evidence>
<comment type="similarity">
    <text evidence="1 2">Belongs to the UPF0301 (AlgH) family.</text>
</comment>
<dbReference type="NCBIfam" id="NF001270">
    <property type="entry name" value="PRK00228.2-2"/>
    <property type="match status" value="1"/>
</dbReference>